<keyword evidence="1" id="KW-0472">Membrane</keyword>
<name>A0A9W9YVI1_9CNID</name>
<dbReference type="AlphaFoldDB" id="A0A9W9YVI1"/>
<dbReference type="EMBL" id="MU826871">
    <property type="protein sequence ID" value="KAJ7370175.1"/>
    <property type="molecule type" value="Genomic_DNA"/>
</dbReference>
<proteinExistence type="predicted"/>
<feature type="transmembrane region" description="Helical" evidence="1">
    <location>
        <begin position="53"/>
        <end position="75"/>
    </location>
</feature>
<accession>A0A9W9YVI1</accession>
<reference evidence="2" key="1">
    <citation type="submission" date="2023-01" db="EMBL/GenBank/DDBJ databases">
        <title>Genome assembly of the deep-sea coral Lophelia pertusa.</title>
        <authorList>
            <person name="Herrera S."/>
            <person name="Cordes E."/>
        </authorList>
    </citation>
    <scope>NUCLEOTIDE SEQUENCE</scope>
    <source>
        <strain evidence="2">USNM1676648</strain>
        <tissue evidence="2">Polyp</tissue>
    </source>
</reference>
<comment type="caution">
    <text evidence="2">The sequence shown here is derived from an EMBL/GenBank/DDBJ whole genome shotgun (WGS) entry which is preliminary data.</text>
</comment>
<keyword evidence="1" id="KW-0812">Transmembrane</keyword>
<organism evidence="2 3">
    <name type="scientific">Desmophyllum pertusum</name>
    <dbReference type="NCBI Taxonomy" id="174260"/>
    <lineage>
        <taxon>Eukaryota</taxon>
        <taxon>Metazoa</taxon>
        <taxon>Cnidaria</taxon>
        <taxon>Anthozoa</taxon>
        <taxon>Hexacorallia</taxon>
        <taxon>Scleractinia</taxon>
        <taxon>Caryophylliina</taxon>
        <taxon>Caryophylliidae</taxon>
        <taxon>Desmophyllum</taxon>
    </lineage>
</organism>
<keyword evidence="3" id="KW-1185">Reference proteome</keyword>
<sequence>MLLAAILKRKNSRHEGYQSLEEAKNKSSKQRLWTMKLSEVEEMRKSQARKQNVSRFFMELFVYLIFVFLLMVVSYGNRNDHRYLMTKSILDGLPQFNKVSKVCNTDVFD</sequence>
<dbReference type="OrthoDB" id="444119at2759"/>
<keyword evidence="1" id="KW-1133">Transmembrane helix</keyword>
<protein>
    <submittedName>
        <fullName evidence="2">Uncharacterized protein</fullName>
    </submittedName>
</protein>
<evidence type="ECO:0000256" key="1">
    <source>
        <dbReference type="SAM" id="Phobius"/>
    </source>
</evidence>
<evidence type="ECO:0000313" key="3">
    <source>
        <dbReference type="Proteomes" id="UP001163046"/>
    </source>
</evidence>
<dbReference type="Proteomes" id="UP001163046">
    <property type="component" value="Unassembled WGS sequence"/>
</dbReference>
<evidence type="ECO:0000313" key="2">
    <source>
        <dbReference type="EMBL" id="KAJ7370175.1"/>
    </source>
</evidence>
<gene>
    <name evidence="2" type="ORF">OS493_033800</name>
</gene>